<organism evidence="1 2">
    <name type="scientific">Macroventuria anomochaeta</name>
    <dbReference type="NCBI Taxonomy" id="301207"/>
    <lineage>
        <taxon>Eukaryota</taxon>
        <taxon>Fungi</taxon>
        <taxon>Dikarya</taxon>
        <taxon>Ascomycota</taxon>
        <taxon>Pezizomycotina</taxon>
        <taxon>Dothideomycetes</taxon>
        <taxon>Pleosporomycetidae</taxon>
        <taxon>Pleosporales</taxon>
        <taxon>Pleosporineae</taxon>
        <taxon>Didymellaceae</taxon>
        <taxon>Macroventuria</taxon>
    </lineage>
</organism>
<reference evidence="1" key="1">
    <citation type="journal article" date="2020" name="Stud. Mycol.">
        <title>101 Dothideomycetes genomes: a test case for predicting lifestyles and emergence of pathogens.</title>
        <authorList>
            <person name="Haridas S."/>
            <person name="Albert R."/>
            <person name="Binder M."/>
            <person name="Bloem J."/>
            <person name="Labutti K."/>
            <person name="Salamov A."/>
            <person name="Andreopoulos B."/>
            <person name="Baker S."/>
            <person name="Barry K."/>
            <person name="Bills G."/>
            <person name="Bluhm B."/>
            <person name="Cannon C."/>
            <person name="Castanera R."/>
            <person name="Culley D."/>
            <person name="Daum C."/>
            <person name="Ezra D."/>
            <person name="Gonzalez J."/>
            <person name="Henrissat B."/>
            <person name="Kuo A."/>
            <person name="Liang C."/>
            <person name="Lipzen A."/>
            <person name="Lutzoni F."/>
            <person name="Magnuson J."/>
            <person name="Mondo S."/>
            <person name="Nolan M."/>
            <person name="Ohm R."/>
            <person name="Pangilinan J."/>
            <person name="Park H.-J."/>
            <person name="Ramirez L."/>
            <person name="Alfaro M."/>
            <person name="Sun H."/>
            <person name="Tritt A."/>
            <person name="Yoshinaga Y."/>
            <person name="Zwiers L.-H."/>
            <person name="Turgeon B."/>
            <person name="Goodwin S."/>
            <person name="Spatafora J."/>
            <person name="Crous P."/>
            <person name="Grigoriev I."/>
        </authorList>
    </citation>
    <scope>NUCLEOTIDE SEQUENCE</scope>
    <source>
        <strain evidence="1">CBS 525.71</strain>
    </source>
</reference>
<comment type="caution">
    <text evidence="1">The sequence shown here is derived from an EMBL/GenBank/DDBJ whole genome shotgun (WGS) entry which is preliminary data.</text>
</comment>
<accession>A0ACB6RY41</accession>
<keyword evidence="2" id="KW-1185">Reference proteome</keyword>
<protein>
    <submittedName>
        <fullName evidence="1">Uncharacterized protein</fullName>
    </submittedName>
</protein>
<dbReference type="EMBL" id="MU006719">
    <property type="protein sequence ID" value="KAF2626791.1"/>
    <property type="molecule type" value="Genomic_DNA"/>
</dbReference>
<name>A0ACB6RY41_9PLEO</name>
<gene>
    <name evidence="1" type="ORF">BU25DRAFT_469804</name>
</gene>
<evidence type="ECO:0000313" key="2">
    <source>
        <dbReference type="Proteomes" id="UP000799754"/>
    </source>
</evidence>
<dbReference type="Proteomes" id="UP000799754">
    <property type="component" value="Unassembled WGS sequence"/>
</dbReference>
<evidence type="ECO:0000313" key="1">
    <source>
        <dbReference type="EMBL" id="KAF2626791.1"/>
    </source>
</evidence>
<sequence>MEQKKTQKKIRKTRETLIGRATLTGVTSLLFSTNLDIVGKEAVLNGPPLLLQRSRIGANLESIKDRLLEGNEAGGKAASHRHQELELHNNFIDALSGAVGSEKLWRGVTGKLRDLLLEVRPLQRIAGRATLLDRPGTELGLVGQVSARLKNPTNGVDDLGEQGLSLGVGGVEGRDGLVVG</sequence>
<proteinExistence type="predicted"/>